<dbReference type="EMBL" id="JAMSHJ010000003">
    <property type="protein sequence ID" value="KAI5428104.1"/>
    <property type="molecule type" value="Genomic_DNA"/>
</dbReference>
<sequence>MGAREHLGASSLARLPIQDFEDWTDANDLLHLNTIGAYYTWSNGRLGGVNTPKRLDRDICLWIGSLFSTKLLDSLLPKLKFLKNNLKIRNKEMFGNVHNLVSDVEDELNMVQEKIQSDGYSDNLRTVEKDCMNKLE</sequence>
<keyword evidence="2" id="KW-1185">Reference proteome</keyword>
<comment type="caution">
    <text evidence="1">The sequence shown here is derived from an EMBL/GenBank/DDBJ whole genome shotgun (WGS) entry which is preliminary data.</text>
</comment>
<dbReference type="Gramene" id="Psat03G0320100-T1">
    <property type="protein sequence ID" value="KAI5428104.1"/>
    <property type="gene ID" value="KIW84_033201"/>
</dbReference>
<evidence type="ECO:0000313" key="2">
    <source>
        <dbReference type="Proteomes" id="UP001058974"/>
    </source>
</evidence>
<reference evidence="1 2" key="1">
    <citation type="journal article" date="2022" name="Nat. Genet.">
        <title>Improved pea reference genome and pan-genome highlight genomic features and evolutionary characteristics.</title>
        <authorList>
            <person name="Yang T."/>
            <person name="Liu R."/>
            <person name="Luo Y."/>
            <person name="Hu S."/>
            <person name="Wang D."/>
            <person name="Wang C."/>
            <person name="Pandey M.K."/>
            <person name="Ge S."/>
            <person name="Xu Q."/>
            <person name="Li N."/>
            <person name="Li G."/>
            <person name="Huang Y."/>
            <person name="Saxena R.K."/>
            <person name="Ji Y."/>
            <person name="Li M."/>
            <person name="Yan X."/>
            <person name="He Y."/>
            <person name="Liu Y."/>
            <person name="Wang X."/>
            <person name="Xiang C."/>
            <person name="Varshney R.K."/>
            <person name="Ding H."/>
            <person name="Gao S."/>
            <person name="Zong X."/>
        </authorList>
    </citation>
    <scope>NUCLEOTIDE SEQUENCE [LARGE SCALE GENOMIC DNA]</scope>
    <source>
        <strain evidence="1 2">cv. Zhongwan 6</strain>
    </source>
</reference>
<name>A0A9D4XXW8_PEA</name>
<dbReference type="AlphaFoldDB" id="A0A9D4XXW8"/>
<evidence type="ECO:0000313" key="1">
    <source>
        <dbReference type="EMBL" id="KAI5428104.1"/>
    </source>
</evidence>
<dbReference type="Proteomes" id="UP001058974">
    <property type="component" value="Chromosome 3"/>
</dbReference>
<gene>
    <name evidence="1" type="ORF">KIW84_033201</name>
</gene>
<protein>
    <submittedName>
        <fullName evidence="1">Uncharacterized protein</fullName>
    </submittedName>
</protein>
<proteinExistence type="predicted"/>
<accession>A0A9D4XXW8</accession>
<organism evidence="1 2">
    <name type="scientific">Pisum sativum</name>
    <name type="common">Garden pea</name>
    <name type="synonym">Lathyrus oleraceus</name>
    <dbReference type="NCBI Taxonomy" id="3888"/>
    <lineage>
        <taxon>Eukaryota</taxon>
        <taxon>Viridiplantae</taxon>
        <taxon>Streptophyta</taxon>
        <taxon>Embryophyta</taxon>
        <taxon>Tracheophyta</taxon>
        <taxon>Spermatophyta</taxon>
        <taxon>Magnoliopsida</taxon>
        <taxon>eudicotyledons</taxon>
        <taxon>Gunneridae</taxon>
        <taxon>Pentapetalae</taxon>
        <taxon>rosids</taxon>
        <taxon>fabids</taxon>
        <taxon>Fabales</taxon>
        <taxon>Fabaceae</taxon>
        <taxon>Papilionoideae</taxon>
        <taxon>50 kb inversion clade</taxon>
        <taxon>NPAAA clade</taxon>
        <taxon>Hologalegina</taxon>
        <taxon>IRL clade</taxon>
        <taxon>Fabeae</taxon>
        <taxon>Lathyrus</taxon>
    </lineage>
</organism>